<dbReference type="AlphaFoldDB" id="A0A1V3L4B9"/>
<comment type="caution">
    <text evidence="3">The sequence shown here is derived from an EMBL/GenBank/DDBJ whole genome shotgun (WGS) entry which is preliminary data.</text>
</comment>
<dbReference type="InterPro" id="IPR035421">
    <property type="entry name" value="Terminase_6C"/>
</dbReference>
<name>A0A1V3L4B9_9PAST</name>
<accession>A0A1V3L4B9</accession>
<proteinExistence type="predicted"/>
<evidence type="ECO:0000256" key="1">
    <source>
        <dbReference type="ARBA" id="ARBA00022612"/>
    </source>
</evidence>
<evidence type="ECO:0000259" key="2">
    <source>
        <dbReference type="Pfam" id="PF17289"/>
    </source>
</evidence>
<keyword evidence="1" id="KW-1188">Viral release from host cell</keyword>
<feature type="domain" description="Terminase large subunit gp17-like C-terminal" evidence="2">
    <location>
        <begin position="304"/>
        <end position="450"/>
    </location>
</feature>
<dbReference type="EMBL" id="MLAH01000035">
    <property type="protein sequence ID" value="OOF84651.1"/>
    <property type="molecule type" value="Genomic_DNA"/>
</dbReference>
<dbReference type="Proteomes" id="UP000189549">
    <property type="component" value="Unassembled WGS sequence"/>
</dbReference>
<reference evidence="3 4" key="1">
    <citation type="submission" date="2016-10" db="EMBL/GenBank/DDBJ databases">
        <title>Rodentibacter gen. nov. and new species.</title>
        <authorList>
            <person name="Christensen H."/>
        </authorList>
    </citation>
    <scope>NUCLEOTIDE SEQUENCE [LARGE SCALE GENOMIC DNA]</scope>
    <source>
        <strain evidence="3 4">Ppn157</strain>
    </source>
</reference>
<protein>
    <submittedName>
        <fullName evidence="3">Terminase</fullName>
    </submittedName>
</protein>
<evidence type="ECO:0000313" key="3">
    <source>
        <dbReference type="EMBL" id="OOF84651.1"/>
    </source>
</evidence>
<gene>
    <name evidence="3" type="ORF">BKG93_06715</name>
</gene>
<dbReference type="InterPro" id="IPR006517">
    <property type="entry name" value="Phage_terminase_lsu-like_C"/>
</dbReference>
<dbReference type="RefSeq" id="WP_077476318.1">
    <property type="nucleotide sequence ID" value="NZ_MLAH01000035.1"/>
</dbReference>
<dbReference type="NCBIfam" id="TIGR01630">
    <property type="entry name" value="psiM2_ORF9"/>
    <property type="match status" value="1"/>
</dbReference>
<organism evidence="3 4">
    <name type="scientific">Rodentibacter ratti</name>
    <dbReference type="NCBI Taxonomy" id="1906745"/>
    <lineage>
        <taxon>Bacteria</taxon>
        <taxon>Pseudomonadati</taxon>
        <taxon>Pseudomonadota</taxon>
        <taxon>Gammaproteobacteria</taxon>
        <taxon>Pasteurellales</taxon>
        <taxon>Pasteurellaceae</taxon>
        <taxon>Rodentibacter</taxon>
    </lineage>
</organism>
<dbReference type="Pfam" id="PF17289">
    <property type="entry name" value="Terminase_6C"/>
    <property type="match status" value="1"/>
</dbReference>
<sequence>MFQFSAAQKLVAAELARNDLYFFTRYMFLQKRGYSWLQAFHHELICAALMRVFRGETKRLIINIPPRYSKTEIAVVNFVAWCFGKVPDCEFIHASYSATLAVNNSSNIRSLIQHEAYQEIFQNVILDSEAKNHWTTTNGGVFYATGAGGTITGFGAGKQREGFGGAIILDDPHKADEARSDVMRQNVIDWFQNTVESRKNDPKNTPIIVIMQRLHESDLSGWLLDGGNGEEWEHLNLAAITDDGESLWPEKHSIEQLRQMEKAAPYMFAGQYMQRPAPLDGGVFKPNQIEIINALPAGNIRWVRGWDLGATVGGDPTAGAKVGITTDGVVLIADLAHGDLGPDERDRMMKNTASLDDTSVQISIPQDPGQAGKSQVLHFVRNIFNGYRVKYSPESGDKVTRAEPFAAQVNVGNVKMLRGDWNKTILDEMRLFPNGAHDDTIDACARAYNELMSGSRSFFG</sequence>
<evidence type="ECO:0000313" key="4">
    <source>
        <dbReference type="Proteomes" id="UP000189549"/>
    </source>
</evidence>